<evidence type="ECO:0000256" key="4">
    <source>
        <dbReference type="ARBA" id="ARBA00023136"/>
    </source>
</evidence>
<evidence type="ECO:0000256" key="5">
    <source>
        <dbReference type="ARBA" id="ARBA00023224"/>
    </source>
</evidence>
<dbReference type="PROSITE" id="PS50885">
    <property type="entry name" value="HAMP"/>
    <property type="match status" value="1"/>
</dbReference>
<dbReference type="Proteomes" id="UP000029868">
    <property type="component" value="Unassembled WGS sequence"/>
</dbReference>
<evidence type="ECO:0000256" key="7">
    <source>
        <dbReference type="PROSITE-ProRule" id="PRU00284"/>
    </source>
</evidence>
<dbReference type="PROSITE" id="PS50111">
    <property type="entry name" value="CHEMOTAXIS_TRANSDUC_2"/>
    <property type="match status" value="1"/>
</dbReference>
<dbReference type="EMBL" id="JQEC01000011">
    <property type="protein sequence ID" value="KGJ96133.1"/>
    <property type="molecule type" value="Genomic_DNA"/>
</dbReference>
<feature type="domain" description="HAMP" evidence="10">
    <location>
        <begin position="441"/>
        <end position="496"/>
    </location>
</feature>
<dbReference type="PANTHER" id="PTHR32089">
    <property type="entry name" value="METHYL-ACCEPTING CHEMOTAXIS PROTEIN MCPB"/>
    <property type="match status" value="1"/>
</dbReference>
<dbReference type="GO" id="GO:0006935">
    <property type="term" value="P:chemotaxis"/>
    <property type="evidence" value="ECO:0007669"/>
    <property type="project" value="UniProtKB-ARBA"/>
</dbReference>
<evidence type="ECO:0000259" key="9">
    <source>
        <dbReference type="PROSITE" id="PS50111"/>
    </source>
</evidence>
<comment type="similarity">
    <text evidence="6">Belongs to the methyl-accepting chemotaxis (MCP) protein family.</text>
</comment>
<dbReference type="CDD" id="cd11386">
    <property type="entry name" value="MCP_signal"/>
    <property type="match status" value="1"/>
</dbReference>
<evidence type="ECO:0000259" key="10">
    <source>
        <dbReference type="PROSITE" id="PS50885"/>
    </source>
</evidence>
<dbReference type="Pfam" id="PF00672">
    <property type="entry name" value="HAMP"/>
    <property type="match status" value="1"/>
</dbReference>
<evidence type="ECO:0000256" key="2">
    <source>
        <dbReference type="ARBA" id="ARBA00022692"/>
    </source>
</evidence>
<protein>
    <submittedName>
        <fullName evidence="11">Methyl-accepting chemotaxis sensory transducer</fullName>
    </submittedName>
</protein>
<dbReference type="AlphaFoldDB" id="A0A099L2Q8"/>
<dbReference type="FunFam" id="1.10.287.950:FF:000001">
    <property type="entry name" value="Methyl-accepting chemotaxis sensory transducer"/>
    <property type="match status" value="1"/>
</dbReference>
<evidence type="ECO:0000256" key="6">
    <source>
        <dbReference type="ARBA" id="ARBA00029447"/>
    </source>
</evidence>
<keyword evidence="4 8" id="KW-0472">Membrane</keyword>
<dbReference type="Gene3D" id="1.10.287.950">
    <property type="entry name" value="Methyl-accepting chemotaxis protein"/>
    <property type="match status" value="1"/>
</dbReference>
<keyword evidence="2 8" id="KW-0812">Transmembrane</keyword>
<organism evidence="11 12">
    <name type="scientific">Colwellia psychrerythraea</name>
    <name type="common">Vibrio psychroerythus</name>
    <dbReference type="NCBI Taxonomy" id="28229"/>
    <lineage>
        <taxon>Bacteria</taxon>
        <taxon>Pseudomonadati</taxon>
        <taxon>Pseudomonadota</taxon>
        <taxon>Gammaproteobacteria</taxon>
        <taxon>Alteromonadales</taxon>
        <taxon>Colwelliaceae</taxon>
        <taxon>Colwellia</taxon>
    </lineage>
</organism>
<gene>
    <name evidence="11" type="ORF">GAB14E_0080</name>
</gene>
<feature type="domain" description="Methyl-accepting transducer" evidence="9">
    <location>
        <begin position="501"/>
        <end position="737"/>
    </location>
</feature>
<dbReference type="CDD" id="cd06225">
    <property type="entry name" value="HAMP"/>
    <property type="match status" value="1"/>
</dbReference>
<comment type="caution">
    <text evidence="11">The sequence shown here is derived from an EMBL/GenBank/DDBJ whole genome shotgun (WGS) entry which is preliminary data.</text>
</comment>
<dbReference type="PATRIC" id="fig|28229.3.peg.1011"/>
<dbReference type="InterPro" id="IPR003660">
    <property type="entry name" value="HAMP_dom"/>
</dbReference>
<evidence type="ECO:0000256" key="3">
    <source>
        <dbReference type="ARBA" id="ARBA00022989"/>
    </source>
</evidence>
<comment type="subcellular location">
    <subcellularLocation>
        <location evidence="1">Membrane</location>
        <topology evidence="1">Multi-pass membrane protein</topology>
    </subcellularLocation>
</comment>
<evidence type="ECO:0000256" key="8">
    <source>
        <dbReference type="SAM" id="Phobius"/>
    </source>
</evidence>
<keyword evidence="3 8" id="KW-1133">Transmembrane helix</keyword>
<dbReference type="SUPFAM" id="SSF58104">
    <property type="entry name" value="Methyl-accepting chemotaxis protein (MCP) signaling domain"/>
    <property type="match status" value="1"/>
</dbReference>
<feature type="transmembrane region" description="Helical" evidence="8">
    <location>
        <begin position="417"/>
        <end position="438"/>
    </location>
</feature>
<evidence type="ECO:0000313" key="11">
    <source>
        <dbReference type="EMBL" id="KGJ96133.1"/>
    </source>
</evidence>
<dbReference type="RefSeq" id="WP_033081126.1">
    <property type="nucleotide sequence ID" value="NZ_JQEC01000011.1"/>
</dbReference>
<dbReference type="GO" id="GO:0007165">
    <property type="term" value="P:signal transduction"/>
    <property type="evidence" value="ECO:0007669"/>
    <property type="project" value="UniProtKB-KW"/>
</dbReference>
<evidence type="ECO:0000256" key="1">
    <source>
        <dbReference type="ARBA" id="ARBA00004141"/>
    </source>
</evidence>
<name>A0A099L2Q8_COLPS</name>
<keyword evidence="5 7" id="KW-0807">Transducer</keyword>
<evidence type="ECO:0000313" key="12">
    <source>
        <dbReference type="Proteomes" id="UP000029868"/>
    </source>
</evidence>
<accession>A0A099L2Q8</accession>
<dbReference type="Pfam" id="PF00015">
    <property type="entry name" value="MCPsignal"/>
    <property type="match status" value="1"/>
</dbReference>
<proteinExistence type="inferred from homology"/>
<reference evidence="11 12" key="1">
    <citation type="submission" date="2014-08" db="EMBL/GenBank/DDBJ databases">
        <title>Genomic and Phenotypic Diversity of Colwellia psychrerythraea strains from Disparate Marine Basins.</title>
        <authorList>
            <person name="Techtmann S.M."/>
            <person name="Stelling S.C."/>
            <person name="Utturkar S.M."/>
            <person name="Alshibli N."/>
            <person name="Harris A."/>
            <person name="Brown S.D."/>
            <person name="Hazen T.C."/>
        </authorList>
    </citation>
    <scope>NUCLEOTIDE SEQUENCE [LARGE SCALE GENOMIC DNA]</scope>
    <source>
        <strain evidence="11 12">GAB14E</strain>
    </source>
</reference>
<dbReference type="PANTHER" id="PTHR32089:SF119">
    <property type="entry name" value="METHYL-ACCEPTING CHEMOTAXIS PROTEIN CTPL"/>
    <property type="match status" value="1"/>
</dbReference>
<dbReference type="SMART" id="SM00283">
    <property type="entry name" value="MA"/>
    <property type="match status" value="1"/>
</dbReference>
<dbReference type="GO" id="GO:0016020">
    <property type="term" value="C:membrane"/>
    <property type="evidence" value="ECO:0007669"/>
    <property type="project" value="UniProtKB-SubCell"/>
</dbReference>
<dbReference type="SMART" id="SM00304">
    <property type="entry name" value="HAMP"/>
    <property type="match status" value="1"/>
</dbReference>
<sequence>MKIKQKLLLQAVLLALIPATIIAIAITWQANQSSFSALEEKAKEQLISLRELKKSQIDDYLKQVSGQVSTLAKNPTVKDAATSYIDAFNQQLISSIELNTAETTLQQYYQNEFTPTFDSKNSEQANTKEKFSQLSNKAKYYQARYIADNQFELGNKDKLLTAGDSAYDQSHQQYHPMFSEYLQQFGYYDIFIVDAQSGHIVYSVFKELDYATSLKSGPYANSGIAKAFNKALTLSGDNTSSLVDFEGYYPSYNQPASFIASPIKDNNGVTSAILIFQMPIDGINKIMTNNNQWQQVGLGLSGETYLVGSDNKLRSESRFLIEDKKNYYKALAAASHQPNLDKIKGYASAIGLQFVETLGTQRALSGSADFAQFSDYRGVEVLSAYTPIKYGELTWALMAEIDVSEAFTAATKLSSNLLFYCLIILAITALFSIIIGLISTNKLVQPINSLVASITNIAQGDGDLTAKLDIAKRSDEIGDIGKAFNQFVSKIRHIIIDIDHHAVQLASSSEELSAVTLESNNIVILQKRKTEQTSHAMSEFNDSINEIADNSLHTAELTNEANGESLKVADLSANAHLAINGLGDSVSSAAKELEQLNSQVEDISSVLSVIDNIAEQTNLLALNAAIEAARAGESGRGFSVVADEVRTLAGKTQESTIEIQEKIKRLKASSSQSVAAMKNASDEANKGIKLVMETARSLKNISALVSNVSSKNSANATVAKQQSVSVNQVHQNIIDIAEFTDSSSSAAQQTSQASEELAKLAVNMSNIVQQFKY</sequence>
<dbReference type="InterPro" id="IPR004089">
    <property type="entry name" value="MCPsignal_dom"/>
</dbReference>